<evidence type="ECO:0000256" key="10">
    <source>
        <dbReference type="HAMAP-Rule" id="MF_02202"/>
    </source>
</evidence>
<dbReference type="EMBL" id="MCGG01000011">
    <property type="protein sequence ID" value="OEJ68668.1"/>
    <property type="molecule type" value="Genomic_DNA"/>
</dbReference>
<evidence type="ECO:0000256" key="4">
    <source>
        <dbReference type="ARBA" id="ARBA00022519"/>
    </source>
</evidence>
<evidence type="ECO:0000256" key="5">
    <source>
        <dbReference type="ARBA" id="ARBA00022618"/>
    </source>
</evidence>
<dbReference type="STRING" id="28181.BEN30_05480"/>
<dbReference type="RefSeq" id="WP_069957026.1">
    <property type="nucleotide sequence ID" value="NZ_MCGG01000011.1"/>
</dbReference>
<dbReference type="GO" id="GO:0005886">
    <property type="term" value="C:plasma membrane"/>
    <property type="evidence" value="ECO:0007669"/>
    <property type="project" value="UniProtKB-SubCell"/>
</dbReference>
<dbReference type="GO" id="GO:0017038">
    <property type="term" value="P:protein import"/>
    <property type="evidence" value="ECO:0007669"/>
    <property type="project" value="TreeGrafter"/>
</dbReference>
<keyword evidence="5 10" id="KW-0132">Cell division</keyword>
<evidence type="ECO:0000256" key="7">
    <source>
        <dbReference type="ARBA" id="ARBA00022989"/>
    </source>
</evidence>
<reference evidence="13" key="1">
    <citation type="submission" date="2016-07" db="EMBL/GenBank/DDBJ databases">
        <authorList>
            <person name="Florea S."/>
            <person name="Webb J.S."/>
            <person name="Jaromczyk J."/>
            <person name="Schardl C.L."/>
        </authorList>
    </citation>
    <scope>NUCLEOTIDE SEQUENCE [LARGE SCALE GENOMIC DNA]</scope>
    <source>
        <strain evidence="13">MV-1</strain>
    </source>
</reference>
<evidence type="ECO:0000259" key="11">
    <source>
        <dbReference type="Pfam" id="PF01618"/>
    </source>
</evidence>
<comment type="function">
    <text evidence="10">Part of the Tol-Pal system, which plays a role in outer membrane invagination during cell division and is important for maintaining outer membrane integrity.</text>
</comment>
<organism evidence="12 13">
    <name type="scientific">Magnetovibrio blakemorei</name>
    <dbReference type="NCBI Taxonomy" id="28181"/>
    <lineage>
        <taxon>Bacteria</taxon>
        <taxon>Pseudomonadati</taxon>
        <taxon>Pseudomonadota</taxon>
        <taxon>Alphaproteobacteria</taxon>
        <taxon>Rhodospirillales</taxon>
        <taxon>Magnetovibrionaceae</taxon>
        <taxon>Magnetovibrio</taxon>
    </lineage>
</organism>
<evidence type="ECO:0000313" key="13">
    <source>
        <dbReference type="Proteomes" id="UP000095347"/>
    </source>
</evidence>
<dbReference type="GO" id="GO:0043213">
    <property type="term" value="P:bacteriocin transport"/>
    <property type="evidence" value="ECO:0007669"/>
    <property type="project" value="InterPro"/>
</dbReference>
<accession>A0A1E5QA53</accession>
<keyword evidence="9 10" id="KW-0131">Cell cycle</keyword>
<feature type="transmembrane region" description="Helical" evidence="10">
    <location>
        <begin position="188"/>
        <end position="210"/>
    </location>
</feature>
<comment type="subunit">
    <text evidence="10">The Tol-Pal system is composed of five core proteins: the inner membrane proteins TolA, TolQ and TolR, the periplasmic protein TolB and the outer membrane protein Pal. They form a network linking the inner and outer membranes and the peptidoglycan layer.</text>
</comment>
<feature type="transmembrane region" description="Helical" evidence="10">
    <location>
        <begin position="144"/>
        <end position="168"/>
    </location>
</feature>
<dbReference type="Proteomes" id="UP000095347">
    <property type="component" value="Unassembled WGS sequence"/>
</dbReference>
<dbReference type="Pfam" id="PF01618">
    <property type="entry name" value="MotA_ExbB"/>
    <property type="match status" value="1"/>
</dbReference>
<keyword evidence="7 10" id="KW-1133">Transmembrane helix</keyword>
<sequence>MEGSVIDAVTLGGSVGAPDFSMMSLFLRADWVVKSVILMLVVASVWCWAIIFEKMTSLKKLNRQANSFEKNFWSGQSLDVIYDAIGNQPKDPMGAVFVSAMREWRRATEKGHVKSSLASTSLAERIERVMHITVSREMERVERYMTFLASTGSTAPFVGLFGTVWGIMNSFQSIAVSKNTSLAVVAPGIAEALFATALGLLAAIPAVLAYNKLSRDLERYTSRLDGFAVEFSAILSRQMEDKG</sequence>
<keyword evidence="13" id="KW-1185">Reference proteome</keyword>
<comment type="subcellular location">
    <subcellularLocation>
        <location evidence="10">Cell inner membrane</location>
        <topology evidence="10">Multi-pass membrane protein</topology>
    </subcellularLocation>
    <subcellularLocation>
        <location evidence="1">Cell membrane</location>
        <topology evidence="1">Multi-pass membrane protein</topology>
    </subcellularLocation>
</comment>
<keyword evidence="8 10" id="KW-0472">Membrane</keyword>
<feature type="transmembrane region" description="Helical" evidence="10">
    <location>
        <begin position="31"/>
        <end position="52"/>
    </location>
</feature>
<dbReference type="NCBIfam" id="TIGR02796">
    <property type="entry name" value="tolQ"/>
    <property type="match status" value="1"/>
</dbReference>
<dbReference type="OrthoDB" id="9805133at2"/>
<dbReference type="GO" id="GO:0051301">
    <property type="term" value="P:cell division"/>
    <property type="evidence" value="ECO:0007669"/>
    <property type="project" value="UniProtKB-UniRule"/>
</dbReference>
<gene>
    <name evidence="10" type="primary">tolQ</name>
    <name evidence="12" type="ORF">BEN30_05480</name>
</gene>
<evidence type="ECO:0000256" key="3">
    <source>
        <dbReference type="ARBA" id="ARBA00022475"/>
    </source>
</evidence>
<evidence type="ECO:0000256" key="8">
    <source>
        <dbReference type="ARBA" id="ARBA00023136"/>
    </source>
</evidence>
<comment type="similarity">
    <text evidence="2 10">Belongs to the ExbB/TolQ family.</text>
</comment>
<evidence type="ECO:0000256" key="6">
    <source>
        <dbReference type="ARBA" id="ARBA00022692"/>
    </source>
</evidence>
<dbReference type="InterPro" id="IPR002898">
    <property type="entry name" value="MotA_ExbB_proton_chnl"/>
</dbReference>
<dbReference type="HAMAP" id="MF_02202">
    <property type="entry name" value="TolQ"/>
    <property type="match status" value="1"/>
</dbReference>
<dbReference type="InterPro" id="IPR050790">
    <property type="entry name" value="ExbB/TolQ_transport"/>
</dbReference>
<dbReference type="PANTHER" id="PTHR30625:SF3">
    <property type="entry name" value="TOL-PAL SYSTEM PROTEIN TOLQ"/>
    <property type="match status" value="1"/>
</dbReference>
<dbReference type="InterPro" id="IPR014163">
    <property type="entry name" value="Tol-Pal_TolQ"/>
</dbReference>
<evidence type="ECO:0000256" key="9">
    <source>
        <dbReference type="ARBA" id="ARBA00023306"/>
    </source>
</evidence>
<feature type="domain" description="MotA/TolQ/ExbB proton channel" evidence="11">
    <location>
        <begin position="113"/>
        <end position="224"/>
    </location>
</feature>
<keyword evidence="6 10" id="KW-0812">Transmembrane</keyword>
<protein>
    <recommendedName>
        <fullName evidence="10">Tol-Pal system protein TolQ</fullName>
    </recommendedName>
</protein>
<evidence type="ECO:0000256" key="1">
    <source>
        <dbReference type="ARBA" id="ARBA00004651"/>
    </source>
</evidence>
<dbReference type="AlphaFoldDB" id="A0A1E5QA53"/>
<keyword evidence="4 10" id="KW-0997">Cell inner membrane</keyword>
<keyword evidence="3 10" id="KW-1003">Cell membrane</keyword>
<name>A0A1E5QA53_9PROT</name>
<comment type="caution">
    <text evidence="12">The sequence shown here is derived from an EMBL/GenBank/DDBJ whole genome shotgun (WGS) entry which is preliminary data.</text>
</comment>
<dbReference type="PANTHER" id="PTHR30625">
    <property type="entry name" value="PROTEIN TOLQ"/>
    <property type="match status" value="1"/>
</dbReference>
<evidence type="ECO:0000313" key="12">
    <source>
        <dbReference type="EMBL" id="OEJ68668.1"/>
    </source>
</evidence>
<evidence type="ECO:0000256" key="2">
    <source>
        <dbReference type="ARBA" id="ARBA00010442"/>
    </source>
</evidence>
<proteinExistence type="inferred from homology"/>